<proteinExistence type="predicted"/>
<feature type="transmembrane region" description="Helical" evidence="2">
    <location>
        <begin position="290"/>
        <end position="308"/>
    </location>
</feature>
<feature type="region of interest" description="Disordered" evidence="1">
    <location>
        <begin position="397"/>
        <end position="440"/>
    </location>
</feature>
<sequence>MPILFRGASPWAPYRALLALPSARLFTAAGAVARLPSAMCGVSTVLLVARAHGSYGLAGAVSAAGLLATALAGPWTARLTDRHGQRRVAPWAAALAALGLLGLVLCVRYGAPVWTYFATYALLGCAPNTGAMARARWARLLRASEGARPAPGGSRLNGAANALEQVIDELCFTLGPVLAVLLATSFAPAAGLLTAAGLLLGGTLAFVAAGEGRGPATGAGSAAGRLPWRGLAPLLCCFAGTGVVFGSLEVTTVSGTGDAAGVLLGVQAAGSGLAGLALGAYGRPLRLGRCLALMAALLLLPPLCAATTDAAWPLAPALLLIGTATAPVMITAMNTLHVRVPAHRLTEAMSWAVTAILAGSSAGATAAGHLADGPHPWLGYAIPPMAAAGAWLAVRAGSRERQAPPRTVGGPPARQARTPANGAAHERKLTPRTAPAEPTS</sequence>
<gene>
    <name evidence="3" type="ORF">RM574_18640</name>
</gene>
<dbReference type="SUPFAM" id="SSF103473">
    <property type="entry name" value="MFS general substrate transporter"/>
    <property type="match status" value="1"/>
</dbReference>
<name>A0ABD5E7W0_9ACTN</name>
<dbReference type="AlphaFoldDB" id="A0ABD5E7W0"/>
<dbReference type="Proteomes" id="UP001183607">
    <property type="component" value="Unassembled WGS sequence"/>
</dbReference>
<feature type="transmembrane region" description="Helical" evidence="2">
    <location>
        <begin position="88"/>
        <end position="111"/>
    </location>
</feature>
<feature type="transmembrane region" description="Helical" evidence="2">
    <location>
        <begin position="230"/>
        <end position="248"/>
    </location>
</feature>
<dbReference type="Gene3D" id="1.20.1250.20">
    <property type="entry name" value="MFS general substrate transporter like domains"/>
    <property type="match status" value="1"/>
</dbReference>
<dbReference type="Pfam" id="PF07690">
    <property type="entry name" value="MFS_1"/>
    <property type="match status" value="1"/>
</dbReference>
<dbReference type="EMBL" id="JAVRER010000028">
    <property type="protein sequence ID" value="MDT0417505.1"/>
    <property type="molecule type" value="Genomic_DNA"/>
</dbReference>
<dbReference type="RefSeq" id="WP_311677259.1">
    <property type="nucleotide sequence ID" value="NZ_JAVRER010000028.1"/>
</dbReference>
<evidence type="ECO:0000313" key="4">
    <source>
        <dbReference type="Proteomes" id="UP001183607"/>
    </source>
</evidence>
<accession>A0ABD5E7W0</accession>
<feature type="transmembrane region" description="Helical" evidence="2">
    <location>
        <begin position="314"/>
        <end position="336"/>
    </location>
</feature>
<evidence type="ECO:0000313" key="3">
    <source>
        <dbReference type="EMBL" id="MDT0417505.1"/>
    </source>
</evidence>
<reference evidence="4" key="1">
    <citation type="submission" date="2023-07" db="EMBL/GenBank/DDBJ databases">
        <title>30 novel species of actinomycetes from the DSMZ collection.</title>
        <authorList>
            <person name="Nouioui I."/>
        </authorList>
    </citation>
    <scope>NUCLEOTIDE SEQUENCE [LARGE SCALE GENOMIC DNA]</scope>
    <source>
        <strain evidence="4">DSM 41982</strain>
    </source>
</reference>
<keyword evidence="2" id="KW-0472">Membrane</keyword>
<evidence type="ECO:0000256" key="1">
    <source>
        <dbReference type="SAM" id="MobiDB-lite"/>
    </source>
</evidence>
<protein>
    <submittedName>
        <fullName evidence="3">MFS transporter permease</fullName>
    </submittedName>
</protein>
<keyword evidence="2" id="KW-1133">Transmembrane helix</keyword>
<organism evidence="3 4">
    <name type="scientific">Streptomyces evansiae</name>
    <dbReference type="NCBI Taxonomy" id="3075535"/>
    <lineage>
        <taxon>Bacteria</taxon>
        <taxon>Bacillati</taxon>
        <taxon>Actinomycetota</taxon>
        <taxon>Actinomycetes</taxon>
        <taxon>Kitasatosporales</taxon>
        <taxon>Streptomycetaceae</taxon>
        <taxon>Streptomyces</taxon>
    </lineage>
</organism>
<feature type="transmembrane region" description="Helical" evidence="2">
    <location>
        <begin position="186"/>
        <end position="209"/>
    </location>
</feature>
<feature type="transmembrane region" description="Helical" evidence="2">
    <location>
        <begin position="377"/>
        <end position="394"/>
    </location>
</feature>
<dbReference type="InterPro" id="IPR011701">
    <property type="entry name" value="MFS"/>
</dbReference>
<evidence type="ECO:0000256" key="2">
    <source>
        <dbReference type="SAM" id="Phobius"/>
    </source>
</evidence>
<dbReference type="PANTHER" id="PTHR23542">
    <property type="match status" value="1"/>
</dbReference>
<comment type="caution">
    <text evidence="3">The sequence shown here is derived from an EMBL/GenBank/DDBJ whole genome shotgun (WGS) entry which is preliminary data.</text>
</comment>
<feature type="transmembrane region" description="Helical" evidence="2">
    <location>
        <begin position="260"/>
        <end position="278"/>
    </location>
</feature>
<feature type="transmembrane region" description="Helical" evidence="2">
    <location>
        <begin position="55"/>
        <end position="76"/>
    </location>
</feature>
<dbReference type="PANTHER" id="PTHR23542:SF1">
    <property type="entry name" value="MAJOR FACILITATOR SUPERFAMILY (MFS) PROFILE DOMAIN-CONTAINING PROTEIN"/>
    <property type="match status" value="1"/>
</dbReference>
<keyword evidence="2" id="KW-0812">Transmembrane</keyword>
<feature type="transmembrane region" description="Helical" evidence="2">
    <location>
        <begin position="348"/>
        <end position="371"/>
    </location>
</feature>
<dbReference type="InterPro" id="IPR036259">
    <property type="entry name" value="MFS_trans_sf"/>
</dbReference>